<name>A0A7V8VE63_9BACT</name>
<dbReference type="EMBL" id="JACEFB010000006">
    <property type="protein sequence ID" value="MBA2226408.1"/>
    <property type="molecule type" value="Genomic_DNA"/>
</dbReference>
<feature type="compositionally biased region" description="Gly residues" evidence="1">
    <location>
        <begin position="122"/>
        <end position="147"/>
    </location>
</feature>
<reference evidence="4 5" key="1">
    <citation type="submission" date="2020-07" db="EMBL/GenBank/DDBJ databases">
        <title>Thermogemmata thermophila gen. nov., sp. nov., a novel moderate thermophilic planctomycete from a Kamchatka hot spring.</title>
        <authorList>
            <person name="Elcheninov A.G."/>
            <person name="Podosokorskaya O.A."/>
            <person name="Kovaleva O.L."/>
            <person name="Novikov A."/>
            <person name="Bonch-Osmolovskaya E.A."/>
            <person name="Toshchakov S.V."/>
            <person name="Kublanov I.V."/>
        </authorList>
    </citation>
    <scope>NUCLEOTIDE SEQUENCE [LARGE SCALE GENOMIC DNA]</scope>
    <source>
        <strain evidence="4 5">2918</strain>
    </source>
</reference>
<dbReference type="Gene3D" id="3.30.1340.30">
    <property type="match status" value="1"/>
</dbReference>
<sequence length="291" mass="28088">MDQIARLALVGILIALLGGKAAAQQTGGSGTGGLGGLGAGTGTGGTGGGTGLGTGGLGGGGGLGTGSGSSFQLQQIMQAPTIAPPTTTTTAGSGVSSSNFLAPYFSNVLYQGSAQNNRSSGGNTGAPGGFGQPTFGTNGGMGGGSIGFAGSAGSSRGGSVGSSRGGTMGGGRGGSIGIGGSFGAGGATNLQSGVVIPHQTGNSYMMVARFPAQTTPAPQLQQQIQTLLQRSTNISNPGSIQATVSGNTVILRGSAADEEEARRIANMISLTPGVREVRNELVYPKLPVLDR</sequence>
<feature type="chain" id="PRO_5030952863" evidence="2">
    <location>
        <begin position="24"/>
        <end position="291"/>
    </location>
</feature>
<comment type="caution">
    <text evidence="4">The sequence shown here is derived from an EMBL/GenBank/DDBJ whole genome shotgun (WGS) entry which is preliminary data.</text>
</comment>
<feature type="signal peptide" evidence="2">
    <location>
        <begin position="1"/>
        <end position="23"/>
    </location>
</feature>
<feature type="domain" description="BON" evidence="3">
    <location>
        <begin position="216"/>
        <end position="285"/>
    </location>
</feature>
<organism evidence="4 5">
    <name type="scientific">Thermogemmata fonticola</name>
    <dbReference type="NCBI Taxonomy" id="2755323"/>
    <lineage>
        <taxon>Bacteria</taxon>
        <taxon>Pseudomonadati</taxon>
        <taxon>Planctomycetota</taxon>
        <taxon>Planctomycetia</taxon>
        <taxon>Gemmatales</taxon>
        <taxon>Gemmataceae</taxon>
        <taxon>Thermogemmata</taxon>
    </lineage>
</organism>
<dbReference type="InterPro" id="IPR007055">
    <property type="entry name" value="BON_dom"/>
</dbReference>
<evidence type="ECO:0000313" key="5">
    <source>
        <dbReference type="Proteomes" id="UP000542342"/>
    </source>
</evidence>
<evidence type="ECO:0000256" key="2">
    <source>
        <dbReference type="SAM" id="SignalP"/>
    </source>
</evidence>
<accession>A0A7V8VE63</accession>
<feature type="region of interest" description="Disordered" evidence="1">
    <location>
        <begin position="116"/>
        <end position="174"/>
    </location>
</feature>
<proteinExistence type="predicted"/>
<evidence type="ECO:0000256" key="1">
    <source>
        <dbReference type="SAM" id="MobiDB-lite"/>
    </source>
</evidence>
<keyword evidence="5" id="KW-1185">Reference proteome</keyword>
<keyword evidence="2" id="KW-0732">Signal</keyword>
<feature type="compositionally biased region" description="Gly residues" evidence="1">
    <location>
        <begin position="155"/>
        <end position="174"/>
    </location>
</feature>
<dbReference type="Proteomes" id="UP000542342">
    <property type="component" value="Unassembled WGS sequence"/>
</dbReference>
<gene>
    <name evidence="4" type="ORF">H0921_09580</name>
</gene>
<dbReference type="AlphaFoldDB" id="A0A7V8VE63"/>
<dbReference type="Pfam" id="PF04972">
    <property type="entry name" value="BON"/>
    <property type="match status" value="1"/>
</dbReference>
<evidence type="ECO:0000259" key="3">
    <source>
        <dbReference type="PROSITE" id="PS50914"/>
    </source>
</evidence>
<dbReference type="RefSeq" id="WP_194537856.1">
    <property type="nucleotide sequence ID" value="NZ_JACEFB010000006.1"/>
</dbReference>
<dbReference type="PROSITE" id="PS50914">
    <property type="entry name" value="BON"/>
    <property type="match status" value="1"/>
</dbReference>
<evidence type="ECO:0000313" key="4">
    <source>
        <dbReference type="EMBL" id="MBA2226408.1"/>
    </source>
</evidence>
<protein>
    <submittedName>
        <fullName evidence="4">BON domain-containing protein</fullName>
    </submittedName>
</protein>